<keyword evidence="2" id="KW-1185">Reference proteome</keyword>
<proteinExistence type="predicted"/>
<accession>A0ABN1HZC8</accession>
<dbReference type="EMBL" id="BAAAES010000011">
    <property type="protein sequence ID" value="GAA0675373.1"/>
    <property type="molecule type" value="Genomic_DNA"/>
</dbReference>
<name>A0ABN1HZC8_9SPHN</name>
<comment type="caution">
    <text evidence="1">The sequence shown here is derived from an EMBL/GenBank/DDBJ whole genome shotgun (WGS) entry which is preliminary data.</text>
</comment>
<evidence type="ECO:0000313" key="2">
    <source>
        <dbReference type="Proteomes" id="UP001500238"/>
    </source>
</evidence>
<organism evidence="1 2">
    <name type="scientific">Sphingomonas insulae</name>
    <dbReference type="NCBI Taxonomy" id="424800"/>
    <lineage>
        <taxon>Bacteria</taxon>
        <taxon>Pseudomonadati</taxon>
        <taxon>Pseudomonadota</taxon>
        <taxon>Alphaproteobacteria</taxon>
        <taxon>Sphingomonadales</taxon>
        <taxon>Sphingomonadaceae</taxon>
        <taxon>Sphingomonas</taxon>
    </lineage>
</organism>
<gene>
    <name evidence="1" type="ORF">GCM10009102_29520</name>
</gene>
<protein>
    <submittedName>
        <fullName evidence="1">Uncharacterized protein</fullName>
    </submittedName>
</protein>
<evidence type="ECO:0000313" key="1">
    <source>
        <dbReference type="EMBL" id="GAA0675373.1"/>
    </source>
</evidence>
<dbReference type="Proteomes" id="UP001500238">
    <property type="component" value="Unassembled WGS sequence"/>
</dbReference>
<sequence>MAEVVISPSGPGAMETGLMIDETGTRFIVLTFKEPNADPVIVTFTVPIFQNYVRHLATVSKAAADESNWVVSK</sequence>
<reference evidence="1 2" key="1">
    <citation type="journal article" date="2019" name="Int. J. Syst. Evol. Microbiol.">
        <title>The Global Catalogue of Microorganisms (GCM) 10K type strain sequencing project: providing services to taxonomists for standard genome sequencing and annotation.</title>
        <authorList>
            <consortium name="The Broad Institute Genomics Platform"/>
            <consortium name="The Broad Institute Genome Sequencing Center for Infectious Disease"/>
            <person name="Wu L."/>
            <person name="Ma J."/>
        </authorList>
    </citation>
    <scope>NUCLEOTIDE SEQUENCE [LARGE SCALE GENOMIC DNA]</scope>
    <source>
        <strain evidence="1 2">JCM 14603</strain>
    </source>
</reference>